<evidence type="ECO:0000256" key="8">
    <source>
        <dbReference type="ARBA" id="ARBA00038436"/>
    </source>
</evidence>
<dbReference type="Pfam" id="PF04290">
    <property type="entry name" value="DctQ"/>
    <property type="match status" value="1"/>
</dbReference>
<accession>A0ABV9SVJ4</accession>
<keyword evidence="6 9" id="KW-1133">Transmembrane helix</keyword>
<proteinExistence type="inferred from homology"/>
<keyword evidence="5 9" id="KW-0812">Transmembrane</keyword>
<comment type="caution">
    <text evidence="11">The sequence shown here is derived from an EMBL/GenBank/DDBJ whole genome shotgun (WGS) entry which is preliminary data.</text>
</comment>
<feature type="domain" description="Tripartite ATP-independent periplasmic transporters DctQ component" evidence="10">
    <location>
        <begin position="24"/>
        <end position="152"/>
    </location>
</feature>
<feature type="transmembrane region" description="Helical" evidence="9">
    <location>
        <begin position="48"/>
        <end position="65"/>
    </location>
</feature>
<keyword evidence="7 9" id="KW-0472">Membrane</keyword>
<feature type="transmembrane region" description="Helical" evidence="9">
    <location>
        <begin position="128"/>
        <end position="149"/>
    </location>
</feature>
<evidence type="ECO:0000256" key="7">
    <source>
        <dbReference type="ARBA" id="ARBA00023136"/>
    </source>
</evidence>
<keyword evidence="2" id="KW-0813">Transport</keyword>
<dbReference type="PANTHER" id="PTHR35011:SF2">
    <property type="entry name" value="2,3-DIKETO-L-GULONATE TRAP TRANSPORTER SMALL PERMEASE PROTEIN YIAM"/>
    <property type="match status" value="1"/>
</dbReference>
<evidence type="ECO:0000313" key="12">
    <source>
        <dbReference type="Proteomes" id="UP001595818"/>
    </source>
</evidence>
<organism evidence="11 12">
    <name type="scientific">Negadavirga shengliensis</name>
    <dbReference type="NCBI Taxonomy" id="1389218"/>
    <lineage>
        <taxon>Bacteria</taxon>
        <taxon>Pseudomonadati</taxon>
        <taxon>Bacteroidota</taxon>
        <taxon>Cytophagia</taxon>
        <taxon>Cytophagales</taxon>
        <taxon>Cyclobacteriaceae</taxon>
        <taxon>Negadavirga</taxon>
    </lineage>
</organism>
<protein>
    <submittedName>
        <fullName evidence="11">TRAP transporter small permease</fullName>
    </submittedName>
</protein>
<feature type="transmembrane region" description="Helical" evidence="9">
    <location>
        <begin position="86"/>
        <end position="108"/>
    </location>
</feature>
<evidence type="ECO:0000256" key="3">
    <source>
        <dbReference type="ARBA" id="ARBA00022475"/>
    </source>
</evidence>
<gene>
    <name evidence="11" type="ORF">ACFPFU_01400</name>
</gene>
<name>A0ABV9SVJ4_9BACT</name>
<keyword evidence="3" id="KW-1003">Cell membrane</keyword>
<dbReference type="InterPro" id="IPR055348">
    <property type="entry name" value="DctQ"/>
</dbReference>
<evidence type="ECO:0000256" key="1">
    <source>
        <dbReference type="ARBA" id="ARBA00004429"/>
    </source>
</evidence>
<comment type="subcellular location">
    <subcellularLocation>
        <location evidence="1">Cell inner membrane</location>
        <topology evidence="1">Multi-pass membrane protein</topology>
    </subcellularLocation>
</comment>
<dbReference type="PANTHER" id="PTHR35011">
    <property type="entry name" value="2,3-DIKETO-L-GULONATE TRAP TRANSPORTER SMALL PERMEASE PROTEIN YIAM"/>
    <property type="match status" value="1"/>
</dbReference>
<sequence length="159" mass="18203">MKQLSLPYLDKVLSFMVTLSFLLMIGVVILQIVARYALPWSPNWTEEMARFCFIYMVSLAAGLAVKDRAYVSVNTFLDKMSPKARWVTEIFILLCIIVLMMVMFIFSIPLARIVSLQISPALQLNMSVMYAAMGFMGLLVSLYSMLQLIEMLKYKPHLK</sequence>
<evidence type="ECO:0000256" key="6">
    <source>
        <dbReference type="ARBA" id="ARBA00022989"/>
    </source>
</evidence>
<dbReference type="Proteomes" id="UP001595818">
    <property type="component" value="Unassembled WGS sequence"/>
</dbReference>
<keyword evidence="12" id="KW-1185">Reference proteome</keyword>
<evidence type="ECO:0000313" key="11">
    <source>
        <dbReference type="EMBL" id="MFC4870321.1"/>
    </source>
</evidence>
<dbReference type="RefSeq" id="WP_377060755.1">
    <property type="nucleotide sequence ID" value="NZ_JBHSJJ010000001.1"/>
</dbReference>
<reference evidence="12" key="1">
    <citation type="journal article" date="2019" name="Int. J. Syst. Evol. Microbiol.">
        <title>The Global Catalogue of Microorganisms (GCM) 10K type strain sequencing project: providing services to taxonomists for standard genome sequencing and annotation.</title>
        <authorList>
            <consortium name="The Broad Institute Genomics Platform"/>
            <consortium name="The Broad Institute Genome Sequencing Center for Infectious Disease"/>
            <person name="Wu L."/>
            <person name="Ma J."/>
        </authorList>
    </citation>
    <scope>NUCLEOTIDE SEQUENCE [LARGE SCALE GENOMIC DNA]</scope>
    <source>
        <strain evidence="12">CGMCC 4.7466</strain>
    </source>
</reference>
<evidence type="ECO:0000259" key="10">
    <source>
        <dbReference type="Pfam" id="PF04290"/>
    </source>
</evidence>
<evidence type="ECO:0000256" key="5">
    <source>
        <dbReference type="ARBA" id="ARBA00022692"/>
    </source>
</evidence>
<feature type="transmembrane region" description="Helical" evidence="9">
    <location>
        <begin position="12"/>
        <end position="36"/>
    </location>
</feature>
<dbReference type="EMBL" id="JBHSJJ010000001">
    <property type="protein sequence ID" value="MFC4870321.1"/>
    <property type="molecule type" value="Genomic_DNA"/>
</dbReference>
<comment type="similarity">
    <text evidence="8">Belongs to the TRAP transporter small permease family.</text>
</comment>
<evidence type="ECO:0000256" key="2">
    <source>
        <dbReference type="ARBA" id="ARBA00022448"/>
    </source>
</evidence>
<evidence type="ECO:0000256" key="4">
    <source>
        <dbReference type="ARBA" id="ARBA00022519"/>
    </source>
</evidence>
<keyword evidence="4" id="KW-0997">Cell inner membrane</keyword>
<evidence type="ECO:0000256" key="9">
    <source>
        <dbReference type="SAM" id="Phobius"/>
    </source>
</evidence>
<dbReference type="InterPro" id="IPR007387">
    <property type="entry name" value="TRAP_DctQ"/>
</dbReference>